<sequence>MTPAPGFAAANPDSPTEAEQVASIIAQTSADLTGRPEAVVEAELVERFSSAGLDFSLVEARRVAHDISNAPRLRDTIDD</sequence>
<evidence type="ECO:0000313" key="3">
    <source>
        <dbReference type="Proteomes" id="UP000237755"/>
    </source>
</evidence>
<name>A0ABX5AVT7_9MICO</name>
<comment type="caution">
    <text evidence="2">The sequence shown here is derived from an EMBL/GenBank/DDBJ whole genome shotgun (WGS) entry which is preliminary data.</text>
</comment>
<dbReference type="Proteomes" id="UP000237755">
    <property type="component" value="Unassembled WGS sequence"/>
</dbReference>
<evidence type="ECO:0000313" key="2">
    <source>
        <dbReference type="EMBL" id="PPL17618.1"/>
    </source>
</evidence>
<feature type="region of interest" description="Disordered" evidence="1">
    <location>
        <begin position="1"/>
        <end position="20"/>
    </location>
</feature>
<evidence type="ECO:0000256" key="1">
    <source>
        <dbReference type="SAM" id="MobiDB-lite"/>
    </source>
</evidence>
<reference evidence="2 3" key="1">
    <citation type="journal article" date="2008" name="Int. J. Syst. Evol. Microbiol.">
        <title>Leifsonia pindariensis sp. nov., isolated from the Pindari glacier of the Indian Himalayas, and emended description of the genus Leifsonia.</title>
        <authorList>
            <person name="Reddy G.S."/>
            <person name="Prabagaran S.R."/>
            <person name="Shivaji S."/>
        </authorList>
    </citation>
    <scope>NUCLEOTIDE SEQUENCE [LARGE SCALE GENOMIC DNA]</scope>
    <source>
        <strain evidence="2 3">PON 10</strain>
    </source>
</reference>
<protein>
    <submittedName>
        <fullName evidence="2">Uncharacterized protein</fullName>
    </submittedName>
</protein>
<organism evidence="2 3">
    <name type="scientific">Microterricola pindariensis</name>
    <dbReference type="NCBI Taxonomy" id="478010"/>
    <lineage>
        <taxon>Bacteria</taxon>
        <taxon>Bacillati</taxon>
        <taxon>Actinomycetota</taxon>
        <taxon>Actinomycetes</taxon>
        <taxon>Micrococcales</taxon>
        <taxon>Microbacteriaceae</taxon>
        <taxon>Microterricola</taxon>
    </lineage>
</organism>
<keyword evidence="3" id="KW-1185">Reference proteome</keyword>
<proteinExistence type="predicted"/>
<gene>
    <name evidence="2" type="ORF">GY24_11140</name>
</gene>
<accession>A0ABX5AVT7</accession>
<dbReference type="EMBL" id="MPZN01000036">
    <property type="protein sequence ID" value="PPL17618.1"/>
    <property type="molecule type" value="Genomic_DNA"/>
</dbReference>